<accession>A0ABY0H0E2</accession>
<protein>
    <submittedName>
        <fullName evidence="2">Uncharacterized protein</fullName>
    </submittedName>
</protein>
<evidence type="ECO:0000313" key="2">
    <source>
        <dbReference type="EMBL" id="RYO81618.1"/>
    </source>
</evidence>
<feature type="region of interest" description="Disordered" evidence="1">
    <location>
        <begin position="276"/>
        <end position="296"/>
    </location>
</feature>
<gene>
    <name evidence="2" type="ORF">DL762_007033</name>
</gene>
<feature type="region of interest" description="Disordered" evidence="1">
    <location>
        <begin position="177"/>
        <end position="221"/>
    </location>
</feature>
<reference evidence="2 3" key="1">
    <citation type="submission" date="2018-06" db="EMBL/GenBank/DDBJ databases">
        <title>Complete Genomes of Monosporascus.</title>
        <authorList>
            <person name="Robinson A.J."/>
            <person name="Natvig D.O."/>
        </authorList>
    </citation>
    <scope>NUCLEOTIDE SEQUENCE [LARGE SCALE GENOMIC DNA]</scope>
    <source>
        <strain evidence="2 3">CBS 609.92</strain>
    </source>
</reference>
<feature type="compositionally biased region" description="Low complexity" evidence="1">
    <location>
        <begin position="276"/>
        <end position="285"/>
    </location>
</feature>
<dbReference type="InterPro" id="IPR038883">
    <property type="entry name" value="AN11006-like"/>
</dbReference>
<dbReference type="PANTHER" id="PTHR42085">
    <property type="entry name" value="F-BOX DOMAIN-CONTAINING PROTEIN"/>
    <property type="match status" value="1"/>
</dbReference>
<organism evidence="2 3">
    <name type="scientific">Monosporascus cannonballus</name>
    <dbReference type="NCBI Taxonomy" id="155416"/>
    <lineage>
        <taxon>Eukaryota</taxon>
        <taxon>Fungi</taxon>
        <taxon>Dikarya</taxon>
        <taxon>Ascomycota</taxon>
        <taxon>Pezizomycotina</taxon>
        <taxon>Sordariomycetes</taxon>
        <taxon>Xylariomycetidae</taxon>
        <taxon>Xylariales</taxon>
        <taxon>Xylariales incertae sedis</taxon>
        <taxon>Monosporascus</taxon>
    </lineage>
</organism>
<sequence length="404" mass="45564">MGQYVSLITAAAPPQPFPFLRLPVEIRLQIYALLLVCPEAIFLTKPVIQDRGPAGPLHTAILRVCRQVYGEASPVFWRGNVFEFSYLWLHATTITADGMLTAMPPWGSSSAPNNNTSRGGSSSFLRRMRRFRTTINGFLVPHAPPLMDKGAACVHFYDRDLDELAYSLEYFRELPPFEPNEQQLEGPTAAAEAEAGDRERDDENEKAPVQQQQQQQQRGRGRALEIALRLRLGPEDDVRDVVTDFDHARLRLPGVWYERPYSFLYWWDEDEQAADNAAAQAQAQESGDGGHRTPQRAMSDHYYDWVRDRASVIMQDTVLRGDSVDVLARLVRRYYLDVGSVALKLECVEDNGASVTTRVKDLTTVLHGKVAQLDRSRWAPPAARVAPRRPGEIGEWIRARSGYA</sequence>
<keyword evidence="3" id="KW-1185">Reference proteome</keyword>
<dbReference type="EMBL" id="QJNS01000247">
    <property type="protein sequence ID" value="RYO81618.1"/>
    <property type="molecule type" value="Genomic_DNA"/>
</dbReference>
<dbReference type="PANTHER" id="PTHR42085:SF2">
    <property type="entry name" value="F-BOX DOMAIN-CONTAINING PROTEIN"/>
    <property type="match status" value="1"/>
</dbReference>
<name>A0ABY0H0E2_9PEZI</name>
<comment type="caution">
    <text evidence="2">The sequence shown here is derived from an EMBL/GenBank/DDBJ whole genome shotgun (WGS) entry which is preliminary data.</text>
</comment>
<evidence type="ECO:0000256" key="1">
    <source>
        <dbReference type="SAM" id="MobiDB-lite"/>
    </source>
</evidence>
<evidence type="ECO:0000313" key="3">
    <source>
        <dbReference type="Proteomes" id="UP000294003"/>
    </source>
</evidence>
<dbReference type="Proteomes" id="UP000294003">
    <property type="component" value="Unassembled WGS sequence"/>
</dbReference>
<proteinExistence type="predicted"/>
<feature type="compositionally biased region" description="Basic and acidic residues" evidence="1">
    <location>
        <begin position="195"/>
        <end position="206"/>
    </location>
</feature>